<keyword evidence="5" id="KW-1185">Reference proteome</keyword>
<feature type="domain" description="BZIP" evidence="3">
    <location>
        <begin position="95"/>
        <end position="148"/>
    </location>
</feature>
<protein>
    <recommendedName>
        <fullName evidence="3">BZIP domain-containing protein</fullName>
    </recommendedName>
</protein>
<proteinExistence type="predicted"/>
<dbReference type="Proteomes" id="UP001530315">
    <property type="component" value="Unassembled WGS sequence"/>
</dbReference>
<keyword evidence="1" id="KW-0175">Coiled coil</keyword>
<dbReference type="EMBL" id="JALLAZ020000722">
    <property type="protein sequence ID" value="KAL3788551.1"/>
    <property type="molecule type" value="Genomic_DNA"/>
</dbReference>
<sequence>MSSGTPSEENMKALIDAVAQVTSRPSIANPNSQALQSIQESATAMASRIGHSMGGFLLPASQVGPPRKRNHDSVAGTEVAAAAKRATKITEPDDTEKREKRLGQNRMAAVESRRRKKHMIEELQRSVQYYSRANTSLKSQNAELERELILAKHSVLTARSGNVQLKRPEDATSSAANITFRSAAAPEILALNSPTQQVQSSEQQSLAGHGGSLFVPSSASAYATKVDIDEQAQQAQFAATQALYTSMGYPAGAARFAASTLSQFVGQTGIAPVPSAPNDNTDDAHTKRIAAPIVAQQLKPPPTSSSDNALKSPCNVKSSKDDTYIDALNRFAMQQAAAANAAAAAATAAIQAARLHMQLKENGGSIPAPDAKSFPFSFPAGMAWPFQNPAQFPTKD</sequence>
<reference evidence="4 5" key="1">
    <citation type="submission" date="2024-10" db="EMBL/GenBank/DDBJ databases">
        <title>Updated reference genomes for cyclostephanoid diatoms.</title>
        <authorList>
            <person name="Roberts W.R."/>
            <person name="Alverson A.J."/>
        </authorList>
    </citation>
    <scope>NUCLEOTIDE SEQUENCE [LARGE SCALE GENOMIC DNA]</scope>
    <source>
        <strain evidence="4 5">AJA276-08</strain>
    </source>
</reference>
<organism evidence="4 5">
    <name type="scientific">Stephanodiscus triporus</name>
    <dbReference type="NCBI Taxonomy" id="2934178"/>
    <lineage>
        <taxon>Eukaryota</taxon>
        <taxon>Sar</taxon>
        <taxon>Stramenopiles</taxon>
        <taxon>Ochrophyta</taxon>
        <taxon>Bacillariophyta</taxon>
        <taxon>Coscinodiscophyceae</taxon>
        <taxon>Thalassiosirophycidae</taxon>
        <taxon>Stephanodiscales</taxon>
        <taxon>Stephanodiscaceae</taxon>
        <taxon>Stephanodiscus</taxon>
    </lineage>
</organism>
<name>A0ABD3PML2_9STRA</name>
<feature type="compositionally biased region" description="Basic and acidic residues" evidence="2">
    <location>
        <begin position="89"/>
        <end position="102"/>
    </location>
</feature>
<feature type="region of interest" description="Disordered" evidence="2">
    <location>
        <begin position="89"/>
        <end position="117"/>
    </location>
</feature>
<comment type="caution">
    <text evidence="4">The sequence shown here is derived from an EMBL/GenBank/DDBJ whole genome shotgun (WGS) entry which is preliminary data.</text>
</comment>
<accession>A0ABD3PML2</accession>
<dbReference type="AlphaFoldDB" id="A0ABD3PML2"/>
<dbReference type="SUPFAM" id="SSF57959">
    <property type="entry name" value="Leucine zipper domain"/>
    <property type="match status" value="1"/>
</dbReference>
<dbReference type="PROSITE" id="PS00036">
    <property type="entry name" value="BZIP_BASIC"/>
    <property type="match status" value="1"/>
</dbReference>
<evidence type="ECO:0000313" key="5">
    <source>
        <dbReference type="Proteomes" id="UP001530315"/>
    </source>
</evidence>
<dbReference type="InterPro" id="IPR046347">
    <property type="entry name" value="bZIP_sf"/>
</dbReference>
<gene>
    <name evidence="4" type="ORF">ACHAW5_009397</name>
</gene>
<dbReference type="CDD" id="cd14687">
    <property type="entry name" value="bZIP_ATF2"/>
    <property type="match status" value="1"/>
</dbReference>
<dbReference type="Pfam" id="PF00170">
    <property type="entry name" value="bZIP_1"/>
    <property type="match status" value="1"/>
</dbReference>
<dbReference type="PROSITE" id="PS50217">
    <property type="entry name" value="BZIP"/>
    <property type="match status" value="1"/>
</dbReference>
<evidence type="ECO:0000313" key="4">
    <source>
        <dbReference type="EMBL" id="KAL3788551.1"/>
    </source>
</evidence>
<dbReference type="Gene3D" id="1.20.5.170">
    <property type="match status" value="1"/>
</dbReference>
<dbReference type="SMART" id="SM00338">
    <property type="entry name" value="BRLZ"/>
    <property type="match status" value="1"/>
</dbReference>
<evidence type="ECO:0000256" key="2">
    <source>
        <dbReference type="SAM" id="MobiDB-lite"/>
    </source>
</evidence>
<evidence type="ECO:0000256" key="1">
    <source>
        <dbReference type="SAM" id="Coils"/>
    </source>
</evidence>
<dbReference type="InterPro" id="IPR004827">
    <property type="entry name" value="bZIP"/>
</dbReference>
<evidence type="ECO:0000259" key="3">
    <source>
        <dbReference type="PROSITE" id="PS50217"/>
    </source>
</evidence>
<feature type="coiled-coil region" evidence="1">
    <location>
        <begin position="127"/>
        <end position="154"/>
    </location>
</feature>